<evidence type="ECO:0000313" key="2">
    <source>
        <dbReference type="EMBL" id="VDP90861.1"/>
    </source>
</evidence>
<accession>A0A183B304</accession>
<organism evidence="4">
    <name type="scientific">Echinostoma caproni</name>
    <dbReference type="NCBI Taxonomy" id="27848"/>
    <lineage>
        <taxon>Eukaryota</taxon>
        <taxon>Metazoa</taxon>
        <taxon>Spiralia</taxon>
        <taxon>Lophotrochozoa</taxon>
        <taxon>Platyhelminthes</taxon>
        <taxon>Trematoda</taxon>
        <taxon>Digenea</taxon>
        <taxon>Plagiorchiida</taxon>
        <taxon>Echinostomata</taxon>
        <taxon>Echinostomatoidea</taxon>
        <taxon>Echinostomatidae</taxon>
        <taxon>Echinostoma</taxon>
    </lineage>
</organism>
<evidence type="ECO:0000256" key="1">
    <source>
        <dbReference type="SAM" id="MobiDB-lite"/>
    </source>
</evidence>
<dbReference type="OrthoDB" id="10662821at2759"/>
<evidence type="ECO:0000313" key="3">
    <source>
        <dbReference type="Proteomes" id="UP000272942"/>
    </source>
</evidence>
<evidence type="ECO:0000313" key="4">
    <source>
        <dbReference type="WBParaSite" id="ECPE_0001362801-mRNA-1"/>
    </source>
</evidence>
<reference evidence="2 3" key="2">
    <citation type="submission" date="2018-11" db="EMBL/GenBank/DDBJ databases">
        <authorList>
            <consortium name="Pathogen Informatics"/>
        </authorList>
    </citation>
    <scope>NUCLEOTIDE SEQUENCE [LARGE SCALE GENOMIC DNA]</scope>
    <source>
        <strain evidence="2 3">Egypt</strain>
    </source>
</reference>
<dbReference type="EMBL" id="UZAN01055475">
    <property type="protein sequence ID" value="VDP90861.1"/>
    <property type="molecule type" value="Genomic_DNA"/>
</dbReference>
<dbReference type="AlphaFoldDB" id="A0A183B304"/>
<dbReference type="InterPro" id="IPR036691">
    <property type="entry name" value="Endo/exonu/phosph_ase_sf"/>
</dbReference>
<dbReference type="WBParaSite" id="ECPE_0001362801-mRNA-1">
    <property type="protein sequence ID" value="ECPE_0001362801-mRNA-1"/>
    <property type="gene ID" value="ECPE_0001362801"/>
</dbReference>
<proteinExistence type="predicted"/>
<gene>
    <name evidence="2" type="ORF">ECPE_LOCUS13589</name>
</gene>
<dbReference type="Proteomes" id="UP000272942">
    <property type="component" value="Unassembled WGS sequence"/>
</dbReference>
<feature type="region of interest" description="Disordered" evidence="1">
    <location>
        <begin position="45"/>
        <end position="67"/>
    </location>
</feature>
<keyword evidence="3" id="KW-1185">Reference proteome</keyword>
<protein>
    <submittedName>
        <fullName evidence="4">Endo/exonuclease/phosphatase domain-containing protein</fullName>
    </submittedName>
</protein>
<dbReference type="Gene3D" id="3.60.10.10">
    <property type="entry name" value="Endonuclease/exonuclease/phosphatase"/>
    <property type="match status" value="1"/>
</dbReference>
<name>A0A183B304_9TREM</name>
<sequence>MSEQSWLRQEQNLRAQISHLEAMLKRQSIHRPSQPTEEAYTKAQVSAVQSSAPITRPKTIGDSGPMEKESIDMVNKNTAVIIARWDIIAVTENWLTDDILRSELGLPGMSLLRRDRLTRGGGVPLYNRSDLQCDAVDPPVSAPDAIWCKLKLSKHAGCLVGVVYRSPPFTESANDTLLQAMSQFLSAKFSHILIAAGFTSDELEEALMLLRERKSKQSREDEGLEFLEKVQLSETKGTACKCLIRINLACYPLAHDSQGDCEER</sequence>
<reference evidence="4" key="1">
    <citation type="submission" date="2016-06" db="UniProtKB">
        <authorList>
            <consortium name="WormBaseParasite"/>
        </authorList>
    </citation>
    <scope>IDENTIFICATION</scope>
</reference>